<dbReference type="PRINTS" id="PR00705">
    <property type="entry name" value="PAPAIN"/>
</dbReference>
<dbReference type="SMART" id="SM00645">
    <property type="entry name" value="Pept_C1"/>
    <property type="match status" value="1"/>
</dbReference>
<dbReference type="EMBL" id="JACEFO010002479">
    <property type="protein sequence ID" value="KAF8658749.1"/>
    <property type="molecule type" value="Genomic_DNA"/>
</dbReference>
<keyword evidence="8" id="KW-1185">Reference proteome</keyword>
<feature type="chain" id="PRO_5032569509" evidence="4">
    <location>
        <begin position="18"/>
        <end position="348"/>
    </location>
</feature>
<comment type="caution">
    <text evidence="7">The sequence shown here is derived from an EMBL/GenBank/DDBJ whole genome shotgun (WGS) entry which is preliminary data.</text>
</comment>
<dbReference type="GO" id="GO:0008234">
    <property type="term" value="F:cysteine-type peptidase activity"/>
    <property type="evidence" value="ECO:0007669"/>
    <property type="project" value="InterPro"/>
</dbReference>
<proteinExistence type="inferred from homology"/>
<dbReference type="Pfam" id="PF08246">
    <property type="entry name" value="Inhibitor_I29"/>
    <property type="match status" value="1"/>
</dbReference>
<dbReference type="InterPro" id="IPR039417">
    <property type="entry name" value="Peptidase_C1A_papain-like"/>
</dbReference>
<organism evidence="7 8">
    <name type="scientific">Digitaria exilis</name>
    <dbReference type="NCBI Taxonomy" id="1010633"/>
    <lineage>
        <taxon>Eukaryota</taxon>
        <taxon>Viridiplantae</taxon>
        <taxon>Streptophyta</taxon>
        <taxon>Embryophyta</taxon>
        <taxon>Tracheophyta</taxon>
        <taxon>Spermatophyta</taxon>
        <taxon>Magnoliopsida</taxon>
        <taxon>Liliopsida</taxon>
        <taxon>Poales</taxon>
        <taxon>Poaceae</taxon>
        <taxon>PACMAD clade</taxon>
        <taxon>Panicoideae</taxon>
        <taxon>Panicodae</taxon>
        <taxon>Paniceae</taxon>
        <taxon>Anthephorinae</taxon>
        <taxon>Digitaria</taxon>
    </lineage>
</organism>
<dbReference type="FunFam" id="3.90.70.10:FF:000204">
    <property type="entry name" value="Papain"/>
    <property type="match status" value="1"/>
</dbReference>
<evidence type="ECO:0000259" key="6">
    <source>
        <dbReference type="SMART" id="SM00848"/>
    </source>
</evidence>
<evidence type="ECO:0000313" key="7">
    <source>
        <dbReference type="EMBL" id="KAF8658749.1"/>
    </source>
</evidence>
<name>A0A835E020_9POAL</name>
<accession>A0A835E020</accession>
<dbReference type="InterPro" id="IPR000668">
    <property type="entry name" value="Peptidase_C1A_C"/>
</dbReference>
<evidence type="ECO:0000256" key="1">
    <source>
        <dbReference type="ARBA" id="ARBA00008455"/>
    </source>
</evidence>
<protein>
    <submittedName>
        <fullName evidence="7">Uncharacterized protein</fullName>
    </submittedName>
</protein>
<comment type="similarity">
    <text evidence="1">Belongs to the peptidase C1 family.</text>
</comment>
<keyword evidence="2" id="KW-0865">Zymogen</keyword>
<dbReference type="InterPro" id="IPR025661">
    <property type="entry name" value="Pept_asp_AS"/>
</dbReference>
<reference evidence="7" key="1">
    <citation type="submission" date="2020-07" db="EMBL/GenBank/DDBJ databases">
        <title>Genome sequence and genetic diversity analysis of an under-domesticated orphan crop, white fonio (Digitaria exilis).</title>
        <authorList>
            <person name="Bennetzen J.L."/>
            <person name="Chen S."/>
            <person name="Ma X."/>
            <person name="Wang X."/>
            <person name="Yssel A.E.J."/>
            <person name="Chaluvadi S.R."/>
            <person name="Johnson M."/>
            <person name="Gangashetty P."/>
            <person name="Hamidou F."/>
            <person name="Sanogo M.D."/>
            <person name="Zwaenepoel A."/>
            <person name="Wallace J."/>
            <person name="Van De Peer Y."/>
            <person name="Van Deynze A."/>
        </authorList>
    </citation>
    <scope>NUCLEOTIDE SEQUENCE</scope>
    <source>
        <tissue evidence="7">Leaves</tissue>
    </source>
</reference>
<keyword evidence="3" id="KW-1015">Disulfide bond</keyword>
<dbReference type="OrthoDB" id="1860964at2759"/>
<dbReference type="InterPro" id="IPR013201">
    <property type="entry name" value="Prot_inhib_I29"/>
</dbReference>
<dbReference type="GO" id="GO:0006508">
    <property type="term" value="P:proteolysis"/>
    <property type="evidence" value="ECO:0007669"/>
    <property type="project" value="InterPro"/>
</dbReference>
<sequence>MLVVGITLLAITPAASTMDFTEHDLASEDSMWALYEHWCTHYEVVRDPGEKARRFIVFKENARLIHEFNYGDASYNKSLNMFGDMTDDETQRAYNCSFVDPPPHRVVSDGTTFTHIAARDLPSAVDWRERAYGGGLAGYVTEAKSQGVGCGSCWAFAVTAAVESINAIRTKVLTSLSEQQFIDCDMDNGGCTGGYVTKAFDYIVKSGGLALEDTYPYKGKRQGFCAMPQPVAASIDGYQRVPPYDVAALMAAVAAQPVVVVVQADGVPFKQYGSGVFRGPCGTKPGHSMTLVGYGATDSGENYWIVKNSWSARWGENGFIRMQRDVAAREGLCGILMYPSYPVKNKQA</sequence>
<dbReference type="Gene3D" id="3.90.70.10">
    <property type="entry name" value="Cysteine proteinases"/>
    <property type="match status" value="1"/>
</dbReference>
<evidence type="ECO:0000256" key="2">
    <source>
        <dbReference type="ARBA" id="ARBA00023145"/>
    </source>
</evidence>
<dbReference type="Pfam" id="PF00112">
    <property type="entry name" value="Peptidase_C1"/>
    <property type="match status" value="1"/>
</dbReference>
<dbReference type="InterPro" id="IPR013128">
    <property type="entry name" value="Peptidase_C1A"/>
</dbReference>
<feature type="domain" description="Peptidase C1A papain C-terminal" evidence="5">
    <location>
        <begin position="121"/>
        <end position="343"/>
    </location>
</feature>
<evidence type="ECO:0000256" key="4">
    <source>
        <dbReference type="SAM" id="SignalP"/>
    </source>
</evidence>
<evidence type="ECO:0000259" key="5">
    <source>
        <dbReference type="SMART" id="SM00645"/>
    </source>
</evidence>
<dbReference type="SMART" id="SM00848">
    <property type="entry name" value="Inhibitor_I29"/>
    <property type="match status" value="1"/>
</dbReference>
<dbReference type="AlphaFoldDB" id="A0A835E020"/>
<feature type="signal peptide" evidence="4">
    <location>
        <begin position="1"/>
        <end position="17"/>
    </location>
</feature>
<feature type="domain" description="Cathepsin propeptide inhibitor" evidence="6">
    <location>
        <begin position="35"/>
        <end position="90"/>
    </location>
</feature>
<dbReference type="SUPFAM" id="SSF54001">
    <property type="entry name" value="Cysteine proteinases"/>
    <property type="match status" value="1"/>
</dbReference>
<dbReference type="InterPro" id="IPR038765">
    <property type="entry name" value="Papain-like_cys_pep_sf"/>
</dbReference>
<dbReference type="PROSITE" id="PS00640">
    <property type="entry name" value="THIOL_PROTEASE_ASN"/>
    <property type="match status" value="1"/>
</dbReference>
<evidence type="ECO:0000313" key="8">
    <source>
        <dbReference type="Proteomes" id="UP000636709"/>
    </source>
</evidence>
<evidence type="ECO:0000256" key="3">
    <source>
        <dbReference type="ARBA" id="ARBA00023157"/>
    </source>
</evidence>
<dbReference type="CDD" id="cd02248">
    <property type="entry name" value="Peptidase_C1A"/>
    <property type="match status" value="1"/>
</dbReference>
<gene>
    <name evidence="7" type="ORF">HU200_059235</name>
</gene>
<dbReference type="Proteomes" id="UP000636709">
    <property type="component" value="Unassembled WGS sequence"/>
</dbReference>
<keyword evidence="4" id="KW-0732">Signal</keyword>
<dbReference type="PANTHER" id="PTHR12411">
    <property type="entry name" value="CYSTEINE PROTEASE FAMILY C1-RELATED"/>
    <property type="match status" value="1"/>
</dbReference>